<name>A0A6J4UXI1_9BACT</name>
<feature type="domain" description="Luciferase-like" evidence="5">
    <location>
        <begin position="15"/>
        <end position="215"/>
    </location>
</feature>
<accession>A0A6J4UXI1</accession>
<dbReference type="InterPro" id="IPR050172">
    <property type="entry name" value="SsuD_RutA_monooxygenase"/>
</dbReference>
<dbReference type="PANTHER" id="PTHR42847">
    <property type="entry name" value="ALKANESULFONATE MONOOXYGENASE"/>
    <property type="match status" value="1"/>
</dbReference>
<dbReference type="SUPFAM" id="SSF51679">
    <property type="entry name" value="Bacterial luciferase-like"/>
    <property type="match status" value="1"/>
</dbReference>
<evidence type="ECO:0000256" key="2">
    <source>
        <dbReference type="ARBA" id="ARBA00022643"/>
    </source>
</evidence>
<dbReference type="Gene3D" id="3.20.20.30">
    <property type="entry name" value="Luciferase-like domain"/>
    <property type="match status" value="2"/>
</dbReference>
<keyword evidence="4" id="KW-0503">Monooxygenase</keyword>
<evidence type="ECO:0000313" key="6">
    <source>
        <dbReference type="EMBL" id="CAA9563241.1"/>
    </source>
</evidence>
<dbReference type="PANTHER" id="PTHR42847:SF8">
    <property type="entry name" value="CONSERVED PROTEIN"/>
    <property type="match status" value="1"/>
</dbReference>
<evidence type="ECO:0000256" key="3">
    <source>
        <dbReference type="ARBA" id="ARBA00023002"/>
    </source>
</evidence>
<dbReference type="AlphaFoldDB" id="A0A6J4UXI1"/>
<sequence>MAATRVKIGVSITPQHGTVAAMRQAWLRAETLGVDSLWTWDHFFPLTGDPAGTHFEGFSLLAAMAAATTRPTVGPLVACNAYRNPNLLAEMAHAIGRIAADRFVLGLGAGWFEKDYAEYGYPFKTTRERLQDLATNLPIIEARLAALRAGGGGGGPIPLLIGGVGEKVTLRLAARHAAVWNGWGEPSEAARLNAVLDDRCAEIGRDPAAIERSLNLSPDQIRPEILDAYAAAGFTHFIVEPSGPDWPLDDAETLLRWRDGR</sequence>
<dbReference type="NCBIfam" id="TIGR03856">
    <property type="entry name" value="F420_MSMEG_2906"/>
    <property type="match status" value="1"/>
</dbReference>
<dbReference type="GO" id="GO:0046306">
    <property type="term" value="P:alkanesulfonate catabolic process"/>
    <property type="evidence" value="ECO:0007669"/>
    <property type="project" value="TreeGrafter"/>
</dbReference>
<evidence type="ECO:0000256" key="1">
    <source>
        <dbReference type="ARBA" id="ARBA00022630"/>
    </source>
</evidence>
<protein>
    <submittedName>
        <fullName evidence="6">Oxidoreductase</fullName>
    </submittedName>
</protein>
<dbReference type="InterPro" id="IPR011251">
    <property type="entry name" value="Luciferase-like_dom"/>
</dbReference>
<dbReference type="InterPro" id="IPR036661">
    <property type="entry name" value="Luciferase-like_sf"/>
</dbReference>
<keyword evidence="2" id="KW-0288">FMN</keyword>
<dbReference type="InterPro" id="IPR022480">
    <property type="entry name" value="F420_MSMEG2906"/>
</dbReference>
<dbReference type="EMBL" id="CADCWF010000180">
    <property type="protein sequence ID" value="CAA9563241.1"/>
    <property type="molecule type" value="Genomic_DNA"/>
</dbReference>
<organism evidence="6">
    <name type="scientific">uncultured Thermomicrobiales bacterium</name>
    <dbReference type="NCBI Taxonomy" id="1645740"/>
    <lineage>
        <taxon>Bacteria</taxon>
        <taxon>Pseudomonadati</taxon>
        <taxon>Thermomicrobiota</taxon>
        <taxon>Thermomicrobia</taxon>
        <taxon>Thermomicrobiales</taxon>
        <taxon>environmental samples</taxon>
    </lineage>
</organism>
<evidence type="ECO:0000259" key="5">
    <source>
        <dbReference type="Pfam" id="PF00296"/>
    </source>
</evidence>
<gene>
    <name evidence="6" type="ORF">AVDCRST_MAG59-2771</name>
</gene>
<keyword evidence="3" id="KW-0560">Oxidoreductase</keyword>
<reference evidence="6" key="1">
    <citation type="submission" date="2020-02" db="EMBL/GenBank/DDBJ databases">
        <authorList>
            <person name="Meier V. D."/>
        </authorList>
    </citation>
    <scope>NUCLEOTIDE SEQUENCE</scope>
    <source>
        <strain evidence="6">AVDCRST_MAG59</strain>
    </source>
</reference>
<keyword evidence="1" id="KW-0285">Flavoprotein</keyword>
<proteinExistence type="predicted"/>
<dbReference type="GO" id="GO:0008726">
    <property type="term" value="F:alkanesulfonate monooxygenase activity"/>
    <property type="evidence" value="ECO:0007669"/>
    <property type="project" value="TreeGrafter"/>
</dbReference>
<evidence type="ECO:0000256" key="4">
    <source>
        <dbReference type="ARBA" id="ARBA00023033"/>
    </source>
</evidence>
<dbReference type="Pfam" id="PF00296">
    <property type="entry name" value="Bac_luciferase"/>
    <property type="match status" value="1"/>
</dbReference>